<evidence type="ECO:0000256" key="6">
    <source>
        <dbReference type="SAM" id="Phobius"/>
    </source>
</evidence>
<dbReference type="Pfam" id="PF01943">
    <property type="entry name" value="Polysacc_synt"/>
    <property type="match status" value="1"/>
</dbReference>
<comment type="caution">
    <text evidence="7">The sequence shown here is derived from an EMBL/GenBank/DDBJ whole genome shotgun (WGS) entry which is preliminary data.</text>
</comment>
<evidence type="ECO:0000256" key="3">
    <source>
        <dbReference type="ARBA" id="ARBA00022692"/>
    </source>
</evidence>
<evidence type="ECO:0000256" key="4">
    <source>
        <dbReference type="ARBA" id="ARBA00022989"/>
    </source>
</evidence>
<keyword evidence="2" id="KW-1003">Cell membrane</keyword>
<feature type="transmembrane region" description="Helical" evidence="6">
    <location>
        <begin position="113"/>
        <end position="134"/>
    </location>
</feature>
<dbReference type="PANTHER" id="PTHR30250">
    <property type="entry name" value="PST FAMILY PREDICTED COLANIC ACID TRANSPORTER"/>
    <property type="match status" value="1"/>
</dbReference>
<dbReference type="CDD" id="cd13128">
    <property type="entry name" value="MATE_Wzx_like"/>
    <property type="match status" value="1"/>
</dbReference>
<organism evidence="7 8">
    <name type="scientific">Sulfitobacter geojensis</name>
    <dbReference type="NCBI Taxonomy" id="1342299"/>
    <lineage>
        <taxon>Bacteria</taxon>
        <taxon>Pseudomonadati</taxon>
        <taxon>Pseudomonadota</taxon>
        <taxon>Alphaproteobacteria</taxon>
        <taxon>Rhodobacterales</taxon>
        <taxon>Roseobacteraceae</taxon>
        <taxon>Sulfitobacter</taxon>
    </lineage>
</organism>
<dbReference type="Proteomes" id="UP000732193">
    <property type="component" value="Unassembled WGS sequence"/>
</dbReference>
<accession>A0AAE3B6K5</accession>
<protein>
    <submittedName>
        <fullName evidence="7">Flippase</fullName>
    </submittedName>
</protein>
<evidence type="ECO:0000256" key="1">
    <source>
        <dbReference type="ARBA" id="ARBA00004651"/>
    </source>
</evidence>
<dbReference type="EMBL" id="JAFBRM010000002">
    <property type="protein sequence ID" value="MBM1713521.1"/>
    <property type="molecule type" value="Genomic_DNA"/>
</dbReference>
<dbReference type="GO" id="GO:0005886">
    <property type="term" value="C:plasma membrane"/>
    <property type="evidence" value="ECO:0007669"/>
    <property type="project" value="UniProtKB-SubCell"/>
</dbReference>
<dbReference type="RefSeq" id="WP_203241912.1">
    <property type="nucleotide sequence ID" value="NZ_JAFBRH010000002.1"/>
</dbReference>
<feature type="transmembrane region" description="Helical" evidence="6">
    <location>
        <begin position="364"/>
        <end position="382"/>
    </location>
</feature>
<dbReference type="InterPro" id="IPR050833">
    <property type="entry name" value="Poly_Biosynth_Transport"/>
</dbReference>
<feature type="transmembrane region" description="Helical" evidence="6">
    <location>
        <begin position="331"/>
        <end position="352"/>
    </location>
</feature>
<keyword evidence="8" id="KW-1185">Reference proteome</keyword>
<feature type="transmembrane region" description="Helical" evidence="6">
    <location>
        <begin position="77"/>
        <end position="101"/>
    </location>
</feature>
<gene>
    <name evidence="7" type="ORF">JQV55_08110</name>
</gene>
<sequence length="422" mass="46436">MSVSRTGAYWLASERIVAALTGLLTTFLVARFMGPIDFGVFAFVFASIGLGLAAGQLGMDSLLVRSFINLDWTEAEIIGTAVLIKAIANVVAFVIVLWIVIALTDGTEAELDIVVLSVSVFALSSVTTVLGPWFKAREDFRSLFKIRIVATVMSFVAKVAVVVSDLSIVAMAAAHILYFVAETITIIALHRRENGGPIRNWKYRKTVARDLVSRGMPLFIGTMIAVTYMNIDMVMLRFFWDAKSVGEYALVPQMLNAIQIIPYALTSAAFPVILALVRKGARNEVALLCRRIYGQLLLFSIMALLLVALVVRPLTPIVFGDAYQTTMTPMLISSFAVPFIFIRYLSTKLFVAYDVGYDFVKMELVGLSVNVALNLILIPRYAGSGAAFSTVVAYFTSTIFMPCLLMKSREIFLPMLKRHVNA</sequence>
<feature type="transmembrane region" description="Helical" evidence="6">
    <location>
        <begin position="260"/>
        <end position="280"/>
    </location>
</feature>
<dbReference type="PANTHER" id="PTHR30250:SF11">
    <property type="entry name" value="O-ANTIGEN TRANSPORTER-RELATED"/>
    <property type="match status" value="1"/>
</dbReference>
<keyword evidence="3 6" id="KW-0812">Transmembrane</keyword>
<feature type="transmembrane region" description="Helical" evidence="6">
    <location>
        <begin position="38"/>
        <end position="57"/>
    </location>
</feature>
<evidence type="ECO:0000256" key="5">
    <source>
        <dbReference type="ARBA" id="ARBA00023136"/>
    </source>
</evidence>
<feature type="transmembrane region" description="Helical" evidence="6">
    <location>
        <begin position="211"/>
        <end position="231"/>
    </location>
</feature>
<dbReference type="AlphaFoldDB" id="A0AAE3B6K5"/>
<keyword evidence="4 6" id="KW-1133">Transmembrane helix</keyword>
<evidence type="ECO:0000256" key="2">
    <source>
        <dbReference type="ARBA" id="ARBA00022475"/>
    </source>
</evidence>
<dbReference type="InterPro" id="IPR002797">
    <property type="entry name" value="Polysacc_synth"/>
</dbReference>
<name>A0AAE3B6K5_9RHOB</name>
<keyword evidence="5 6" id="KW-0472">Membrane</keyword>
<comment type="subcellular location">
    <subcellularLocation>
        <location evidence="1">Cell membrane</location>
        <topology evidence="1">Multi-pass membrane protein</topology>
    </subcellularLocation>
</comment>
<evidence type="ECO:0000313" key="8">
    <source>
        <dbReference type="Proteomes" id="UP000732193"/>
    </source>
</evidence>
<evidence type="ECO:0000313" key="7">
    <source>
        <dbReference type="EMBL" id="MBM1713521.1"/>
    </source>
</evidence>
<feature type="transmembrane region" description="Helical" evidence="6">
    <location>
        <begin position="388"/>
        <end position="406"/>
    </location>
</feature>
<feature type="transmembrane region" description="Helical" evidence="6">
    <location>
        <begin position="169"/>
        <end position="190"/>
    </location>
</feature>
<feature type="transmembrane region" description="Helical" evidence="6">
    <location>
        <begin position="12"/>
        <end position="32"/>
    </location>
</feature>
<feature type="transmembrane region" description="Helical" evidence="6">
    <location>
        <begin position="146"/>
        <end position="163"/>
    </location>
</feature>
<feature type="transmembrane region" description="Helical" evidence="6">
    <location>
        <begin position="292"/>
        <end position="311"/>
    </location>
</feature>
<proteinExistence type="predicted"/>
<reference evidence="7 8" key="1">
    <citation type="submission" date="2021-01" db="EMBL/GenBank/DDBJ databases">
        <title>Diatom-associated Roseobacters Show Island Model of Population Structure.</title>
        <authorList>
            <person name="Qu L."/>
            <person name="Feng X."/>
            <person name="Chen Y."/>
            <person name="Li L."/>
            <person name="Wang X."/>
            <person name="Hu Z."/>
            <person name="Wang H."/>
            <person name="Luo H."/>
        </authorList>
    </citation>
    <scope>NUCLEOTIDE SEQUENCE [LARGE SCALE GENOMIC DNA]</scope>
    <source>
        <strain evidence="7 8">TR60-84</strain>
    </source>
</reference>